<dbReference type="PANTHER" id="PTHR46558">
    <property type="entry name" value="TRACRIPTIONAL REGULATORY PROTEIN-RELATED-RELATED"/>
    <property type="match status" value="1"/>
</dbReference>
<dbReference type="CDD" id="cd00093">
    <property type="entry name" value="HTH_XRE"/>
    <property type="match status" value="1"/>
</dbReference>
<feature type="transmembrane region" description="Helical" evidence="2">
    <location>
        <begin position="121"/>
        <end position="138"/>
    </location>
</feature>
<evidence type="ECO:0000259" key="3">
    <source>
        <dbReference type="PROSITE" id="PS50943"/>
    </source>
</evidence>
<dbReference type="Proteomes" id="UP000322025">
    <property type="component" value="Unassembled WGS sequence"/>
</dbReference>
<dbReference type="SMART" id="SM00530">
    <property type="entry name" value="HTH_XRE"/>
    <property type="match status" value="1"/>
</dbReference>
<keyword evidence="2" id="KW-0812">Transmembrane</keyword>
<dbReference type="Gene3D" id="1.10.260.40">
    <property type="entry name" value="lambda repressor-like DNA-binding domains"/>
    <property type="match status" value="1"/>
</dbReference>
<dbReference type="GO" id="GO:0003677">
    <property type="term" value="F:DNA binding"/>
    <property type="evidence" value="ECO:0007669"/>
    <property type="project" value="UniProtKB-KW"/>
</dbReference>
<evidence type="ECO:0000313" key="5">
    <source>
        <dbReference type="Proteomes" id="UP000322025"/>
    </source>
</evidence>
<dbReference type="OrthoDB" id="9813152at2"/>
<feature type="transmembrane region" description="Helical" evidence="2">
    <location>
        <begin position="145"/>
        <end position="167"/>
    </location>
</feature>
<keyword evidence="2" id="KW-0472">Membrane</keyword>
<dbReference type="SUPFAM" id="SSF47413">
    <property type="entry name" value="lambda repressor-like DNA-binding domains"/>
    <property type="match status" value="1"/>
</dbReference>
<keyword evidence="5" id="KW-1185">Reference proteome</keyword>
<dbReference type="InterPro" id="IPR010982">
    <property type="entry name" value="Lambda_DNA-bd_dom_sf"/>
</dbReference>
<sequence length="170" mass="19516">MNQEKTGAFIAKRRKELNLTQKELAEKLGITDRAVSKWENGRCMPDLSLLQPLSRILKVGVNDLLSGEIISEKEYRKKSETNIIGLVDLNILKSFRYGYFWFYILAVLLLIYCLIKNVEYAGVLALFLAYSTAMYYYRYRIKRDVLSAIIIAGGILGMVTSLIGFIVRTW</sequence>
<name>A0A5M9I462_9FIRM</name>
<dbReference type="PANTHER" id="PTHR46558:SF11">
    <property type="entry name" value="HTH-TYPE TRANSCRIPTIONAL REGULATOR XRE"/>
    <property type="match status" value="1"/>
</dbReference>
<dbReference type="InterPro" id="IPR001387">
    <property type="entry name" value="Cro/C1-type_HTH"/>
</dbReference>
<evidence type="ECO:0000256" key="1">
    <source>
        <dbReference type="ARBA" id="ARBA00023125"/>
    </source>
</evidence>
<evidence type="ECO:0000256" key="2">
    <source>
        <dbReference type="SAM" id="Phobius"/>
    </source>
</evidence>
<comment type="caution">
    <text evidence="4">The sequence shown here is derived from an EMBL/GenBank/DDBJ whole genome shotgun (WGS) entry which is preliminary data.</text>
</comment>
<keyword evidence="1" id="KW-0238">DNA-binding</keyword>
<proteinExistence type="predicted"/>
<dbReference type="Pfam" id="PF01381">
    <property type="entry name" value="HTH_3"/>
    <property type="match status" value="1"/>
</dbReference>
<dbReference type="Pfam" id="PF20040">
    <property type="entry name" value="DUF6442"/>
    <property type="match status" value="1"/>
</dbReference>
<keyword evidence="2" id="KW-1133">Transmembrane helix</keyword>
<dbReference type="PROSITE" id="PS50943">
    <property type="entry name" value="HTH_CROC1"/>
    <property type="match status" value="1"/>
</dbReference>
<dbReference type="AlphaFoldDB" id="A0A5M9I462"/>
<dbReference type="RefSeq" id="WP_150310075.1">
    <property type="nucleotide sequence ID" value="NZ_VMSO01000001.1"/>
</dbReference>
<reference evidence="4" key="1">
    <citation type="submission" date="2019-07" db="EMBL/GenBank/DDBJ databases">
        <authorList>
            <person name="Wongkuna S."/>
            <person name="Scaria J."/>
        </authorList>
    </citation>
    <scope>NUCLEOTIDE SEQUENCE [LARGE SCALE GENOMIC DNA]</scope>
    <source>
        <strain evidence="4">SW178</strain>
    </source>
</reference>
<organism evidence="4 5">
    <name type="scientific">Mediterraneibacter catenae</name>
    <dbReference type="NCBI Taxonomy" id="2594882"/>
    <lineage>
        <taxon>Bacteria</taxon>
        <taxon>Bacillati</taxon>
        <taxon>Bacillota</taxon>
        <taxon>Clostridia</taxon>
        <taxon>Lachnospirales</taxon>
        <taxon>Lachnospiraceae</taxon>
        <taxon>Mediterraneibacter</taxon>
    </lineage>
</organism>
<gene>
    <name evidence="4" type="ORF">FNY66_01410</name>
</gene>
<feature type="transmembrane region" description="Helical" evidence="2">
    <location>
        <begin position="97"/>
        <end position="115"/>
    </location>
</feature>
<accession>A0A5M9I462</accession>
<dbReference type="EMBL" id="VMSO01000001">
    <property type="protein sequence ID" value="KAA8502936.1"/>
    <property type="molecule type" value="Genomic_DNA"/>
</dbReference>
<feature type="domain" description="HTH cro/C1-type" evidence="3">
    <location>
        <begin position="10"/>
        <end position="64"/>
    </location>
</feature>
<dbReference type="InterPro" id="IPR045620">
    <property type="entry name" value="DUF6442"/>
</dbReference>
<evidence type="ECO:0000313" key="4">
    <source>
        <dbReference type="EMBL" id="KAA8502936.1"/>
    </source>
</evidence>
<protein>
    <submittedName>
        <fullName evidence="4">Helix-turn-helix transcriptional regulator</fullName>
    </submittedName>
</protein>